<gene>
    <name evidence="2" type="ORF">P13BB106kb_p067</name>
</gene>
<dbReference type="Proteomes" id="UP000240663">
    <property type="component" value="Segment"/>
</dbReference>
<name>A0A2D2W6X4_9CAUD</name>
<evidence type="ECO:0000313" key="3">
    <source>
        <dbReference type="Proteomes" id="UP000240663"/>
    </source>
</evidence>
<dbReference type="InterPro" id="IPR033390">
    <property type="entry name" value="Rv2179c-like"/>
</dbReference>
<sequence length="229" mass="25621">MTFSVIDIETLGTNSGTTNLIAMPSVAVAVFPDNDYPKVIMATLNVEEQFNRGAVATASTIAFWMKEAYKNTLPSDEIISILSGDITPEVTVYGKESDSIPTVKVANNTQVLRDIQQWYSANTGKYDMSYGNGNEFDHKILEAHYHDLGFEKPLCDFWQQGNLRSLRALYTSRYGADSYKTDIQKVAVDLTIEYFKMFGLGKARTATKHDPVYDALVEGFEIRLISQLV</sequence>
<keyword evidence="3" id="KW-1185">Reference proteome</keyword>
<dbReference type="EMBL" id="MF979564">
    <property type="protein sequence ID" value="ATS94051.1"/>
    <property type="molecule type" value="Genomic_DNA"/>
</dbReference>
<accession>A0A2D2W6X4</accession>
<feature type="domain" description="3'-5' exoribonuclease Rv2179c-like" evidence="1">
    <location>
        <begin position="5"/>
        <end position="173"/>
    </location>
</feature>
<evidence type="ECO:0000259" key="1">
    <source>
        <dbReference type="Pfam" id="PF16473"/>
    </source>
</evidence>
<reference evidence="2 3" key="1">
    <citation type="submission" date="2017-09" db="EMBL/GenBank/DDBJ databases">
        <title>Complete genome sequence of bacteriophage (DU_PP_V) infecting Pectobacterium spp.</title>
        <authorList>
            <person name="Park T.-H."/>
        </authorList>
    </citation>
    <scope>NUCLEOTIDE SEQUENCE [LARGE SCALE GENOMIC DNA]</scope>
</reference>
<protein>
    <submittedName>
        <fullName evidence="2">Putative metallopeptidase</fullName>
    </submittedName>
</protein>
<evidence type="ECO:0000313" key="2">
    <source>
        <dbReference type="EMBL" id="ATS94051.1"/>
    </source>
</evidence>
<dbReference type="Pfam" id="PF16473">
    <property type="entry name" value="Rv2179c-like"/>
    <property type="match status" value="1"/>
</dbReference>
<organism evidence="2 3">
    <name type="scientific">Pectobacterium phage DU_PP_V</name>
    <dbReference type="NCBI Taxonomy" id="2041492"/>
    <lineage>
        <taxon>Viruses</taxon>
        <taxon>Duplodnaviria</taxon>
        <taxon>Heunggongvirae</taxon>
        <taxon>Uroviricota</taxon>
        <taxon>Caudoviricetes</taxon>
        <taxon>Demerecviridae</taxon>
        <taxon>Mccorquodalevirinae</taxon>
        <taxon>Hongcheonvirus</taxon>
        <taxon>Hongcheonvirus DUPPV</taxon>
    </lineage>
</organism>
<proteinExistence type="predicted"/>